<evidence type="ECO:0000313" key="3">
    <source>
        <dbReference type="Proteomes" id="UP000070168"/>
    </source>
</evidence>
<dbReference type="PANTHER" id="PTHR37017:SF11">
    <property type="entry name" value="ESTERASE_LIPASE_THIOESTERASE DOMAIN-CONTAINING PROTEIN"/>
    <property type="match status" value="1"/>
</dbReference>
<gene>
    <name evidence="2" type="ORF">PGRI_091230</name>
</gene>
<dbReference type="InterPro" id="IPR029058">
    <property type="entry name" value="AB_hydrolase_fold"/>
</dbReference>
<evidence type="ECO:0000259" key="1">
    <source>
        <dbReference type="Pfam" id="PF12697"/>
    </source>
</evidence>
<accession>A0A135LRY6</accession>
<feature type="domain" description="AB hydrolase-1" evidence="1">
    <location>
        <begin position="10"/>
        <end position="241"/>
    </location>
</feature>
<organism evidence="2 3">
    <name type="scientific">Penicillium patulum</name>
    <name type="common">Penicillium griseofulvum</name>
    <dbReference type="NCBI Taxonomy" id="5078"/>
    <lineage>
        <taxon>Eukaryota</taxon>
        <taxon>Fungi</taxon>
        <taxon>Dikarya</taxon>
        <taxon>Ascomycota</taxon>
        <taxon>Pezizomycotina</taxon>
        <taxon>Eurotiomycetes</taxon>
        <taxon>Eurotiomycetidae</taxon>
        <taxon>Eurotiales</taxon>
        <taxon>Aspergillaceae</taxon>
        <taxon>Penicillium</taxon>
    </lineage>
</organism>
<dbReference type="STRING" id="5078.A0A135LRY6"/>
<evidence type="ECO:0000313" key="2">
    <source>
        <dbReference type="EMBL" id="KXG51730.1"/>
    </source>
</evidence>
<proteinExistence type="predicted"/>
<dbReference type="OMA" id="PATHEPW"/>
<dbReference type="Proteomes" id="UP000070168">
    <property type="component" value="Unassembled WGS sequence"/>
</dbReference>
<reference evidence="2 3" key="1">
    <citation type="journal article" date="2016" name="BMC Genomics">
        <title>Genome sequencing and secondary metabolism of the postharvest pathogen Penicillium griseofulvum.</title>
        <authorList>
            <person name="Banani H."/>
            <person name="Marcet-Houben M."/>
            <person name="Ballester A.R."/>
            <person name="Abbruscato P."/>
            <person name="Gonzalez-Candelas L."/>
            <person name="Gabaldon T."/>
            <person name="Spadaro D."/>
        </authorList>
    </citation>
    <scope>NUCLEOTIDE SEQUENCE [LARGE SCALE GENOMIC DNA]</scope>
    <source>
        <strain evidence="2 3">PG3</strain>
    </source>
</reference>
<sequence length="259" mass="28113">MMTLTENPVFVFVPGAWHVADTFDVVRDLMHNRGFVTKAISTPSVGACTPDKGLYADIEHTHAVLKEMVEAGRQIVVVNHSYGGIVGAGAVEGLGYAQRCKAGLPGGVIIVVWLAAFVTPKGKTVMDMLGGNLAPWMIVKSPEDGYCWSSEQETVFYNDMSPEEQQKAISKLKPHALKAFHEPATHEPWHEMPSMYLFCDRDAALPLHAQESFAKTLGNPVTYHVDASHSAFLSVPDKVIDGLEIALKAGQQQSGIAVN</sequence>
<dbReference type="GO" id="GO:0072330">
    <property type="term" value="P:monocarboxylic acid biosynthetic process"/>
    <property type="evidence" value="ECO:0007669"/>
    <property type="project" value="UniProtKB-ARBA"/>
</dbReference>
<dbReference type="OrthoDB" id="1263307at2759"/>
<dbReference type="InterPro" id="IPR052897">
    <property type="entry name" value="Sec-Metab_Biosynth_Hydrolase"/>
</dbReference>
<dbReference type="GeneID" id="63712136"/>
<keyword evidence="3" id="KW-1185">Reference proteome</keyword>
<dbReference type="RefSeq" id="XP_040650266.1">
    <property type="nucleotide sequence ID" value="XM_040796836.1"/>
</dbReference>
<protein>
    <recommendedName>
        <fullName evidence="1">AB hydrolase-1 domain-containing protein</fullName>
    </recommendedName>
</protein>
<dbReference type="SUPFAM" id="SSF53474">
    <property type="entry name" value="alpha/beta-Hydrolases"/>
    <property type="match status" value="1"/>
</dbReference>
<dbReference type="InterPro" id="IPR000073">
    <property type="entry name" value="AB_hydrolase_1"/>
</dbReference>
<dbReference type="AlphaFoldDB" id="A0A135LRY6"/>
<dbReference type="PANTHER" id="PTHR37017">
    <property type="entry name" value="AB HYDROLASE-1 DOMAIN-CONTAINING PROTEIN-RELATED"/>
    <property type="match status" value="1"/>
</dbReference>
<comment type="caution">
    <text evidence="2">The sequence shown here is derived from an EMBL/GenBank/DDBJ whole genome shotgun (WGS) entry which is preliminary data.</text>
</comment>
<dbReference type="EMBL" id="LHQR01000029">
    <property type="protein sequence ID" value="KXG51730.1"/>
    <property type="molecule type" value="Genomic_DNA"/>
</dbReference>
<dbReference type="GO" id="GO:0017000">
    <property type="term" value="P:antibiotic biosynthetic process"/>
    <property type="evidence" value="ECO:0007669"/>
    <property type="project" value="UniProtKB-ARBA"/>
</dbReference>
<name>A0A135LRY6_PENPA</name>
<dbReference type="Gene3D" id="3.40.50.1820">
    <property type="entry name" value="alpha/beta hydrolase"/>
    <property type="match status" value="1"/>
</dbReference>
<dbReference type="Pfam" id="PF12697">
    <property type="entry name" value="Abhydrolase_6"/>
    <property type="match status" value="1"/>
</dbReference>